<accession>A0A166MJP9</accession>
<dbReference type="AlphaFoldDB" id="A0A166MJP9"/>
<gene>
    <name evidence="1" type="ORF">EXIGLDRAFT_71282</name>
</gene>
<proteinExistence type="predicted"/>
<dbReference type="Proteomes" id="UP000077266">
    <property type="component" value="Unassembled WGS sequence"/>
</dbReference>
<dbReference type="EMBL" id="KV427126">
    <property type="protein sequence ID" value="KZV78105.1"/>
    <property type="molecule type" value="Genomic_DNA"/>
</dbReference>
<reference evidence="1 2" key="1">
    <citation type="journal article" date="2016" name="Mol. Biol. Evol.">
        <title>Comparative Genomics of Early-Diverging Mushroom-Forming Fungi Provides Insights into the Origins of Lignocellulose Decay Capabilities.</title>
        <authorList>
            <person name="Nagy L.G."/>
            <person name="Riley R."/>
            <person name="Tritt A."/>
            <person name="Adam C."/>
            <person name="Daum C."/>
            <person name="Floudas D."/>
            <person name="Sun H."/>
            <person name="Yadav J.S."/>
            <person name="Pangilinan J."/>
            <person name="Larsson K.H."/>
            <person name="Matsuura K."/>
            <person name="Barry K."/>
            <person name="Labutti K."/>
            <person name="Kuo R."/>
            <person name="Ohm R.A."/>
            <person name="Bhattacharya S.S."/>
            <person name="Shirouzu T."/>
            <person name="Yoshinaga Y."/>
            <person name="Martin F.M."/>
            <person name="Grigoriev I.V."/>
            <person name="Hibbett D.S."/>
        </authorList>
    </citation>
    <scope>NUCLEOTIDE SEQUENCE [LARGE SCALE GENOMIC DNA]</scope>
    <source>
        <strain evidence="1 2">HHB12029</strain>
    </source>
</reference>
<evidence type="ECO:0000313" key="2">
    <source>
        <dbReference type="Proteomes" id="UP000077266"/>
    </source>
</evidence>
<name>A0A166MJP9_EXIGL</name>
<organism evidence="1 2">
    <name type="scientific">Exidia glandulosa HHB12029</name>
    <dbReference type="NCBI Taxonomy" id="1314781"/>
    <lineage>
        <taxon>Eukaryota</taxon>
        <taxon>Fungi</taxon>
        <taxon>Dikarya</taxon>
        <taxon>Basidiomycota</taxon>
        <taxon>Agaricomycotina</taxon>
        <taxon>Agaricomycetes</taxon>
        <taxon>Auriculariales</taxon>
        <taxon>Exidiaceae</taxon>
        <taxon>Exidia</taxon>
    </lineage>
</organism>
<evidence type="ECO:0000313" key="1">
    <source>
        <dbReference type="EMBL" id="KZV78105.1"/>
    </source>
</evidence>
<keyword evidence="2" id="KW-1185">Reference proteome</keyword>
<protein>
    <submittedName>
        <fullName evidence="1">Uncharacterized protein</fullName>
    </submittedName>
</protein>
<sequence length="293" mass="32670">MAPTSCRQAPVSNEVQTRHETLVLARTTLSTRLALSQADSGFKLQMNEQGMNRMLAPTTPLDLFATALYMPMQLVPLSSYPEQLSPEAWLVMQGVFRASRFLLNLATSDKDLIRRTKNLTKRSVKLAILTIATDLVGALDFSANLVVGTIVALQDLGLKHIARLVWNWVRRRPSSINSSSAQSTSPTTACSHRFVWLSRHFHMLQVGWSRVWEDHDPGIDAQLYAVHCGTCSPMSRTNSRYQLRLCLSSEKQIGCSWCCRSNDACNLKVVRATGLPSTPPVMRVTRSRSKAQP</sequence>
<dbReference type="InParanoid" id="A0A166MJP9"/>